<reference evidence="2" key="1">
    <citation type="submission" date="2023-12" db="EMBL/GenBank/DDBJ databases">
        <title>Novel species in genus Nocardioides.</title>
        <authorList>
            <person name="Zhou H."/>
        </authorList>
    </citation>
    <scope>NUCLEOTIDE SEQUENCE [LARGE SCALE GENOMIC DNA]</scope>
    <source>
        <strain evidence="2">HM61</strain>
    </source>
</reference>
<name>A0ABZ0ZY16_9ACTN</name>
<gene>
    <name evidence="1" type="ORF">SHK19_09940</name>
</gene>
<evidence type="ECO:0000313" key="1">
    <source>
        <dbReference type="EMBL" id="WQQ28536.1"/>
    </source>
</evidence>
<sequence>MSTQSIAFTVPLLPGMTDVDRSAMQSCWHGDRAADHQASRRELGITRESVWIQPTSEGDVAVVLLEAEDLGKALAGIGGSDEPFDVWFRAHCLHVHGIDLAAGFPPPEQIFDYQA</sequence>
<accession>A0ABZ0ZY16</accession>
<evidence type="ECO:0000313" key="2">
    <source>
        <dbReference type="Proteomes" id="UP001327225"/>
    </source>
</evidence>
<dbReference type="EMBL" id="CP141059">
    <property type="protein sequence ID" value="WQQ28536.1"/>
    <property type="molecule type" value="Genomic_DNA"/>
</dbReference>
<organism evidence="1 2">
    <name type="scientific">Nocardioides bizhenqiangii</name>
    <dbReference type="NCBI Taxonomy" id="3095076"/>
    <lineage>
        <taxon>Bacteria</taxon>
        <taxon>Bacillati</taxon>
        <taxon>Actinomycetota</taxon>
        <taxon>Actinomycetes</taxon>
        <taxon>Propionibacteriales</taxon>
        <taxon>Nocardioidaceae</taxon>
        <taxon>Nocardioides</taxon>
    </lineage>
</organism>
<dbReference type="Proteomes" id="UP001327225">
    <property type="component" value="Chromosome"/>
</dbReference>
<dbReference type="RefSeq" id="WP_322938553.1">
    <property type="nucleotide sequence ID" value="NZ_CP141059.1"/>
</dbReference>
<keyword evidence="2" id="KW-1185">Reference proteome</keyword>
<protein>
    <submittedName>
        <fullName evidence="1">Uncharacterized protein</fullName>
    </submittedName>
</protein>
<proteinExistence type="predicted"/>